<evidence type="ECO:0000313" key="2">
    <source>
        <dbReference type="Proteomes" id="UP000749559"/>
    </source>
</evidence>
<proteinExistence type="predicted"/>
<dbReference type="AlphaFoldDB" id="A0A8J1TV29"/>
<comment type="caution">
    <text evidence="1">The sequence shown here is derived from an EMBL/GenBank/DDBJ whole genome shotgun (WGS) entry which is preliminary data.</text>
</comment>
<accession>A0A8J1TV29</accession>
<protein>
    <submittedName>
        <fullName evidence="1">Uncharacterized protein</fullName>
    </submittedName>
</protein>
<dbReference type="EMBL" id="CAIIXF020000010">
    <property type="protein sequence ID" value="CAH1796417.1"/>
    <property type="molecule type" value="Genomic_DNA"/>
</dbReference>
<evidence type="ECO:0000313" key="1">
    <source>
        <dbReference type="EMBL" id="CAH1796417.1"/>
    </source>
</evidence>
<gene>
    <name evidence="1" type="ORF">OFUS_LOCUS20830</name>
</gene>
<organism evidence="1 2">
    <name type="scientific">Owenia fusiformis</name>
    <name type="common">Polychaete worm</name>
    <dbReference type="NCBI Taxonomy" id="6347"/>
    <lineage>
        <taxon>Eukaryota</taxon>
        <taxon>Metazoa</taxon>
        <taxon>Spiralia</taxon>
        <taxon>Lophotrochozoa</taxon>
        <taxon>Annelida</taxon>
        <taxon>Polychaeta</taxon>
        <taxon>Sedentaria</taxon>
        <taxon>Canalipalpata</taxon>
        <taxon>Sabellida</taxon>
        <taxon>Oweniida</taxon>
        <taxon>Oweniidae</taxon>
        <taxon>Owenia</taxon>
    </lineage>
</organism>
<sequence length="556" mass="64349">MGKLIVAINILVFTYMSLKLGMQQMRQKNVFVWLVENNVEHLLPILQEHSIQTLEELAALEMMDLNYETLKDVNKETRYQILKVRLKARNEIAFNMWLLEKRLTPFQQIARIIKKSVYEFADMSSREINDVISEYVDLAHQSTLREMVGDFKYAVEAFKDNHMEVVYKKEQYTKVIKQKAGKSYLWKLGEYLNDHPIQIVFTMILVCLNNLAIKWAVPTKIPANTHIGLSIALFYFMPQMGRINLTLVILFRSFVDPLGALITGIVLEMWITMITIYVANTGNLIPISLVPTVLFFLCAWALKLQPLYWCNKKSDSEVLVLSGMGCVDSHVKTYLTNGRINLLTRLIVGIKSDEKIKVENVHILKIEDVDMTTAIVKDVVLPSIEKGNLRELWILNNHGFTNETAKMLAGLMEMHPSLESIHIMFNRPRNIFEIIINMLTRDNAPIKFNSDGAKSILDAVYTNKNKNIKADEGERNVKVLDLRGVELDEEFRDFAHKISQNMDIKVMGSKNPSDIYINSLWYRVVHNPVFKYSIQFAILAFFLYRLSHQMTFYNFN</sequence>
<name>A0A8J1TV29_OWEFU</name>
<reference evidence="1" key="1">
    <citation type="submission" date="2022-03" db="EMBL/GenBank/DDBJ databases">
        <authorList>
            <person name="Martin C."/>
        </authorList>
    </citation>
    <scope>NUCLEOTIDE SEQUENCE</scope>
</reference>
<keyword evidence="2" id="KW-1185">Reference proteome</keyword>
<dbReference type="Proteomes" id="UP000749559">
    <property type="component" value="Unassembled WGS sequence"/>
</dbReference>